<name>A0AA93BGB2_9BACT</name>
<dbReference type="Proteomes" id="UP000286077">
    <property type="component" value="Unassembled WGS sequence"/>
</dbReference>
<proteinExistence type="predicted"/>
<comment type="caution">
    <text evidence="2">The sequence shown here is derived from an EMBL/GenBank/DDBJ whole genome shotgun (WGS) entry which is preliminary data.</text>
</comment>
<keyword evidence="1" id="KW-0472">Membrane</keyword>
<feature type="transmembrane region" description="Helical" evidence="1">
    <location>
        <begin position="29"/>
        <end position="53"/>
    </location>
</feature>
<dbReference type="AlphaFoldDB" id="A0AA93BGB2"/>
<keyword evidence="1" id="KW-1133">Transmembrane helix</keyword>
<gene>
    <name evidence="2" type="ORF">DWV60_00605</name>
</gene>
<organism evidence="2 3">
    <name type="scientific">Segatella copri</name>
    <dbReference type="NCBI Taxonomy" id="165179"/>
    <lineage>
        <taxon>Bacteria</taxon>
        <taxon>Pseudomonadati</taxon>
        <taxon>Bacteroidota</taxon>
        <taxon>Bacteroidia</taxon>
        <taxon>Bacteroidales</taxon>
        <taxon>Prevotellaceae</taxon>
        <taxon>Segatella</taxon>
    </lineage>
</organism>
<evidence type="ECO:0000313" key="3">
    <source>
        <dbReference type="Proteomes" id="UP000286077"/>
    </source>
</evidence>
<accession>A0AA93BGB2</accession>
<dbReference type="RefSeq" id="WP_118139073.1">
    <property type="nucleotide sequence ID" value="NZ_QSAQ01000001.1"/>
</dbReference>
<reference evidence="2 3" key="1">
    <citation type="submission" date="2018-08" db="EMBL/GenBank/DDBJ databases">
        <title>A genome reference for cultivated species of the human gut microbiota.</title>
        <authorList>
            <person name="Zou Y."/>
            <person name="Xue W."/>
            <person name="Luo G."/>
        </authorList>
    </citation>
    <scope>NUCLEOTIDE SEQUENCE [LARGE SCALE GENOMIC DNA]</scope>
    <source>
        <strain evidence="2 3">AF11-14</strain>
    </source>
</reference>
<evidence type="ECO:0000256" key="1">
    <source>
        <dbReference type="SAM" id="Phobius"/>
    </source>
</evidence>
<evidence type="ECO:0000313" key="2">
    <source>
        <dbReference type="EMBL" id="RGW71047.1"/>
    </source>
</evidence>
<sequence length="149" mass="17392">MKDEDFIERKEKVLLAALGKSWLWKASRLIIGIIPPVGAFVLLVHCTLLSFGIRVKLTEWIFDCSLFGFIAWIIVSLAYGFCWVHRAFSTYRVLISFCIDFQRSFGFGVLSHPMHLLMVALGLLLFFIFIKKKAWNEFYERNINHLNEK</sequence>
<dbReference type="EMBL" id="QSAQ01000001">
    <property type="protein sequence ID" value="RGW71047.1"/>
    <property type="molecule type" value="Genomic_DNA"/>
</dbReference>
<feature type="transmembrane region" description="Helical" evidence="1">
    <location>
        <begin position="65"/>
        <end position="84"/>
    </location>
</feature>
<keyword evidence="1" id="KW-0812">Transmembrane</keyword>
<feature type="transmembrane region" description="Helical" evidence="1">
    <location>
        <begin position="105"/>
        <end position="130"/>
    </location>
</feature>
<protein>
    <submittedName>
        <fullName evidence="2">Uncharacterized protein</fullName>
    </submittedName>
</protein>